<evidence type="ECO:0000313" key="5">
    <source>
        <dbReference type="EMBL" id="EDV38207.2"/>
    </source>
</evidence>
<dbReference type="InterPro" id="IPR011421">
    <property type="entry name" value="BCNT-C"/>
</dbReference>
<dbReference type="PROSITE" id="PS51279">
    <property type="entry name" value="BCNT_C"/>
    <property type="match status" value="1"/>
</dbReference>
<dbReference type="PANTHER" id="PTHR48407">
    <property type="entry name" value="CRANIOFACIAL DEVELOPMENT PROTEIN 1"/>
    <property type="match status" value="1"/>
</dbReference>
<dbReference type="FunCoup" id="B3MBR1">
    <property type="interactions" value="1776"/>
</dbReference>
<feature type="compositionally biased region" description="Basic and acidic residues" evidence="3">
    <location>
        <begin position="1"/>
        <end position="10"/>
    </location>
</feature>
<dbReference type="EMBL" id="CH902619">
    <property type="protein sequence ID" value="EDV38207.2"/>
    <property type="molecule type" value="Genomic_DNA"/>
</dbReference>
<evidence type="ECO:0000256" key="2">
    <source>
        <dbReference type="ARBA" id="ARBA00030244"/>
    </source>
</evidence>
<dbReference type="KEGG" id="dan:6493891"/>
<dbReference type="OrthoDB" id="445677at2759"/>
<feature type="compositionally biased region" description="Polar residues" evidence="3">
    <location>
        <begin position="47"/>
        <end position="62"/>
    </location>
</feature>
<name>B3MBR1_DROAN</name>
<evidence type="ECO:0000256" key="3">
    <source>
        <dbReference type="SAM" id="MobiDB-lite"/>
    </source>
</evidence>
<dbReference type="eggNOG" id="KOG4776">
    <property type="taxonomic scope" value="Eukaryota"/>
</dbReference>
<keyword evidence="6" id="KW-1185">Reference proteome</keyword>
<dbReference type="GeneID" id="6493891"/>
<dbReference type="InterPro" id="IPR027124">
    <property type="entry name" value="Swc5/CFDP1/2"/>
</dbReference>
<evidence type="ECO:0000259" key="4">
    <source>
        <dbReference type="PROSITE" id="PS51279"/>
    </source>
</evidence>
<sequence>MSVNDEKAVDSDEDYCIEGDCDAKSSENSDTSSDESDGSEVKEKKNISSFIHQDGEGSSPTSRKTRQAKGSKQKFKNDKDELHSDEEADKSRSNALWADFLNDVGSTTETQQRNPTVIQKKIPVETRSSGLQKNVNMTEEGLSSKKNIEKRAVKRPTGLGGVGSFINILGKKKKMSVLEKSQMDWNTFKSDEGIDEELRTHNKGKEGYLDRQDFLQRTDMRQFEIEKSLRQSRRKK</sequence>
<feature type="compositionally biased region" description="Polar residues" evidence="3">
    <location>
        <begin position="104"/>
        <end position="117"/>
    </location>
</feature>
<dbReference type="CTD" id="7354404"/>
<feature type="domain" description="BCNT-C" evidence="4">
    <location>
        <begin position="153"/>
        <end position="236"/>
    </location>
</feature>
<dbReference type="Pfam" id="PF07572">
    <property type="entry name" value="BCNT"/>
    <property type="match status" value="1"/>
</dbReference>
<dbReference type="InParanoid" id="B3MBR1"/>
<accession>B3MBR1</accession>
<dbReference type="HOGENOM" id="CLU_080190_1_0_1"/>
<evidence type="ECO:0000313" key="6">
    <source>
        <dbReference type="Proteomes" id="UP000007801"/>
    </source>
</evidence>
<gene>
    <name evidence="5" type="primary">Dana\GF11025</name>
    <name evidence="5" type="synonym">dana_GLEANR_11100</name>
    <name evidence="5" type="ORF">GF11025</name>
</gene>
<dbReference type="Proteomes" id="UP000007801">
    <property type="component" value="Unassembled WGS sequence"/>
</dbReference>
<feature type="compositionally biased region" description="Acidic residues" evidence="3">
    <location>
        <begin position="11"/>
        <end position="20"/>
    </location>
</feature>
<evidence type="ECO:0000256" key="1">
    <source>
        <dbReference type="ARBA" id="ARBA00019033"/>
    </source>
</evidence>
<dbReference type="PANTHER" id="PTHR48407:SF1">
    <property type="entry name" value="CRANIOFACIAL DEVELOPMENT PROTEIN 1"/>
    <property type="match status" value="1"/>
</dbReference>
<dbReference type="GO" id="GO:0000812">
    <property type="term" value="C:Swr1 complex"/>
    <property type="evidence" value="ECO:0007669"/>
    <property type="project" value="TreeGrafter"/>
</dbReference>
<reference evidence="5 6" key="1">
    <citation type="journal article" date="2007" name="Nature">
        <title>Evolution of genes and genomes on the Drosophila phylogeny.</title>
        <authorList>
            <consortium name="Drosophila 12 Genomes Consortium"/>
            <person name="Clark A.G."/>
            <person name="Eisen M.B."/>
            <person name="Smith D.R."/>
            <person name="Bergman C.M."/>
            <person name="Oliver B."/>
            <person name="Markow T.A."/>
            <person name="Kaufman T.C."/>
            <person name="Kellis M."/>
            <person name="Gelbart W."/>
            <person name="Iyer V.N."/>
            <person name="Pollard D.A."/>
            <person name="Sackton T.B."/>
            <person name="Larracuente A.M."/>
            <person name="Singh N.D."/>
            <person name="Abad J.P."/>
            <person name="Abt D.N."/>
            <person name="Adryan B."/>
            <person name="Aguade M."/>
            <person name="Akashi H."/>
            <person name="Anderson W.W."/>
            <person name="Aquadro C.F."/>
            <person name="Ardell D.H."/>
            <person name="Arguello R."/>
            <person name="Artieri C.G."/>
            <person name="Barbash D.A."/>
            <person name="Barker D."/>
            <person name="Barsanti P."/>
            <person name="Batterham P."/>
            <person name="Batzoglou S."/>
            <person name="Begun D."/>
            <person name="Bhutkar A."/>
            <person name="Blanco E."/>
            <person name="Bosak S.A."/>
            <person name="Bradley R.K."/>
            <person name="Brand A.D."/>
            <person name="Brent M.R."/>
            <person name="Brooks A.N."/>
            <person name="Brown R.H."/>
            <person name="Butlin R.K."/>
            <person name="Caggese C."/>
            <person name="Calvi B.R."/>
            <person name="Bernardo de Carvalho A."/>
            <person name="Caspi A."/>
            <person name="Castrezana S."/>
            <person name="Celniker S.E."/>
            <person name="Chang J.L."/>
            <person name="Chapple C."/>
            <person name="Chatterji S."/>
            <person name="Chinwalla A."/>
            <person name="Civetta A."/>
            <person name="Clifton S.W."/>
            <person name="Comeron J.M."/>
            <person name="Costello J.C."/>
            <person name="Coyne J.A."/>
            <person name="Daub J."/>
            <person name="David R.G."/>
            <person name="Delcher A.L."/>
            <person name="Delehaunty K."/>
            <person name="Do C.B."/>
            <person name="Ebling H."/>
            <person name="Edwards K."/>
            <person name="Eickbush T."/>
            <person name="Evans J.D."/>
            <person name="Filipski A."/>
            <person name="Findeiss S."/>
            <person name="Freyhult E."/>
            <person name="Fulton L."/>
            <person name="Fulton R."/>
            <person name="Garcia A.C."/>
            <person name="Gardiner A."/>
            <person name="Garfield D.A."/>
            <person name="Garvin B.E."/>
            <person name="Gibson G."/>
            <person name="Gilbert D."/>
            <person name="Gnerre S."/>
            <person name="Godfrey J."/>
            <person name="Good R."/>
            <person name="Gotea V."/>
            <person name="Gravely B."/>
            <person name="Greenberg A.J."/>
            <person name="Griffiths-Jones S."/>
            <person name="Gross S."/>
            <person name="Guigo R."/>
            <person name="Gustafson E.A."/>
            <person name="Haerty W."/>
            <person name="Hahn M.W."/>
            <person name="Halligan D.L."/>
            <person name="Halpern A.L."/>
            <person name="Halter G.M."/>
            <person name="Han M.V."/>
            <person name="Heger A."/>
            <person name="Hillier L."/>
            <person name="Hinrichs A.S."/>
            <person name="Holmes I."/>
            <person name="Hoskins R.A."/>
            <person name="Hubisz M.J."/>
            <person name="Hultmark D."/>
            <person name="Huntley M.A."/>
            <person name="Jaffe D.B."/>
            <person name="Jagadeeshan S."/>
            <person name="Jeck W.R."/>
            <person name="Johnson J."/>
            <person name="Jones C.D."/>
            <person name="Jordan W.C."/>
            <person name="Karpen G.H."/>
            <person name="Kataoka E."/>
            <person name="Keightley P.D."/>
            <person name="Kheradpour P."/>
            <person name="Kirkness E.F."/>
            <person name="Koerich L.B."/>
            <person name="Kristiansen K."/>
            <person name="Kudrna D."/>
            <person name="Kulathinal R.J."/>
            <person name="Kumar S."/>
            <person name="Kwok R."/>
            <person name="Lander E."/>
            <person name="Langley C.H."/>
            <person name="Lapoint R."/>
            <person name="Lazzaro B.P."/>
            <person name="Lee S.J."/>
            <person name="Levesque L."/>
            <person name="Li R."/>
            <person name="Lin C.F."/>
            <person name="Lin M.F."/>
            <person name="Lindblad-Toh K."/>
            <person name="Llopart A."/>
            <person name="Long M."/>
            <person name="Low L."/>
            <person name="Lozovsky E."/>
            <person name="Lu J."/>
            <person name="Luo M."/>
            <person name="Machado C.A."/>
            <person name="Makalowski W."/>
            <person name="Marzo M."/>
            <person name="Matsuda M."/>
            <person name="Matzkin L."/>
            <person name="McAllister B."/>
            <person name="McBride C.S."/>
            <person name="McKernan B."/>
            <person name="McKernan K."/>
            <person name="Mendez-Lago M."/>
            <person name="Minx P."/>
            <person name="Mollenhauer M.U."/>
            <person name="Montooth K."/>
            <person name="Mount S.M."/>
            <person name="Mu X."/>
            <person name="Myers E."/>
            <person name="Negre B."/>
            <person name="Newfeld S."/>
            <person name="Nielsen R."/>
            <person name="Noor M.A."/>
            <person name="O'Grady P."/>
            <person name="Pachter L."/>
            <person name="Papaceit M."/>
            <person name="Parisi M.J."/>
            <person name="Parisi M."/>
            <person name="Parts L."/>
            <person name="Pedersen J.S."/>
            <person name="Pesole G."/>
            <person name="Phillippy A.M."/>
            <person name="Ponting C.P."/>
            <person name="Pop M."/>
            <person name="Porcelli D."/>
            <person name="Powell J.R."/>
            <person name="Prohaska S."/>
            <person name="Pruitt K."/>
            <person name="Puig M."/>
            <person name="Quesneville H."/>
            <person name="Ram K.R."/>
            <person name="Rand D."/>
            <person name="Rasmussen M.D."/>
            <person name="Reed L.K."/>
            <person name="Reenan R."/>
            <person name="Reily A."/>
            <person name="Remington K.A."/>
            <person name="Rieger T.T."/>
            <person name="Ritchie M.G."/>
            <person name="Robin C."/>
            <person name="Rogers Y.H."/>
            <person name="Rohde C."/>
            <person name="Rozas J."/>
            <person name="Rubenfield M.J."/>
            <person name="Ruiz A."/>
            <person name="Russo S."/>
            <person name="Salzberg S.L."/>
            <person name="Sanchez-Gracia A."/>
            <person name="Saranga D.J."/>
            <person name="Sato H."/>
            <person name="Schaeffer S.W."/>
            <person name="Schatz M.C."/>
            <person name="Schlenke T."/>
            <person name="Schwartz R."/>
            <person name="Segarra C."/>
            <person name="Singh R.S."/>
            <person name="Sirot L."/>
            <person name="Sirota M."/>
            <person name="Sisneros N.B."/>
            <person name="Smith C.D."/>
            <person name="Smith T.F."/>
            <person name="Spieth J."/>
            <person name="Stage D.E."/>
            <person name="Stark A."/>
            <person name="Stephan W."/>
            <person name="Strausberg R.L."/>
            <person name="Strempel S."/>
            <person name="Sturgill D."/>
            <person name="Sutton G."/>
            <person name="Sutton G.G."/>
            <person name="Tao W."/>
            <person name="Teichmann S."/>
            <person name="Tobari Y.N."/>
            <person name="Tomimura Y."/>
            <person name="Tsolas J.M."/>
            <person name="Valente V.L."/>
            <person name="Venter E."/>
            <person name="Venter J.C."/>
            <person name="Vicario S."/>
            <person name="Vieira F.G."/>
            <person name="Vilella A.J."/>
            <person name="Villasante A."/>
            <person name="Walenz B."/>
            <person name="Wang J."/>
            <person name="Wasserman M."/>
            <person name="Watts T."/>
            <person name="Wilson D."/>
            <person name="Wilson R.K."/>
            <person name="Wing R.A."/>
            <person name="Wolfner M.F."/>
            <person name="Wong A."/>
            <person name="Wong G.K."/>
            <person name="Wu C.I."/>
            <person name="Wu G."/>
            <person name="Yamamoto D."/>
            <person name="Yang H.P."/>
            <person name="Yang S.P."/>
            <person name="Yorke J.A."/>
            <person name="Yoshida K."/>
            <person name="Zdobnov E."/>
            <person name="Zhang P."/>
            <person name="Zhang Y."/>
            <person name="Zimin A.V."/>
            <person name="Baldwin J."/>
            <person name="Abdouelleil A."/>
            <person name="Abdulkadir J."/>
            <person name="Abebe A."/>
            <person name="Abera B."/>
            <person name="Abreu J."/>
            <person name="Acer S.C."/>
            <person name="Aftuck L."/>
            <person name="Alexander A."/>
            <person name="An P."/>
            <person name="Anderson E."/>
            <person name="Anderson S."/>
            <person name="Arachi H."/>
            <person name="Azer M."/>
            <person name="Bachantsang P."/>
            <person name="Barry A."/>
            <person name="Bayul T."/>
            <person name="Berlin A."/>
            <person name="Bessette D."/>
            <person name="Bloom T."/>
            <person name="Blye J."/>
            <person name="Boguslavskiy L."/>
            <person name="Bonnet C."/>
            <person name="Boukhgalter B."/>
            <person name="Bourzgui I."/>
            <person name="Brown A."/>
            <person name="Cahill P."/>
            <person name="Channer S."/>
            <person name="Cheshatsang Y."/>
            <person name="Chuda L."/>
            <person name="Citroen M."/>
            <person name="Collymore A."/>
            <person name="Cooke P."/>
            <person name="Costello M."/>
            <person name="D'Aco K."/>
            <person name="Daza R."/>
            <person name="De Haan G."/>
            <person name="DeGray S."/>
            <person name="DeMaso C."/>
            <person name="Dhargay N."/>
            <person name="Dooley K."/>
            <person name="Dooley E."/>
            <person name="Doricent M."/>
            <person name="Dorje P."/>
            <person name="Dorjee K."/>
            <person name="Dupes A."/>
            <person name="Elong R."/>
            <person name="Falk J."/>
            <person name="Farina A."/>
            <person name="Faro S."/>
            <person name="Ferguson D."/>
            <person name="Fisher S."/>
            <person name="Foley C.D."/>
            <person name="Franke A."/>
            <person name="Friedrich D."/>
            <person name="Gadbois L."/>
            <person name="Gearin G."/>
            <person name="Gearin C.R."/>
            <person name="Giannoukos G."/>
            <person name="Goode T."/>
            <person name="Graham J."/>
            <person name="Grandbois E."/>
            <person name="Grewal S."/>
            <person name="Gyaltsen K."/>
            <person name="Hafez N."/>
            <person name="Hagos B."/>
            <person name="Hall J."/>
            <person name="Henson C."/>
            <person name="Hollinger A."/>
            <person name="Honan T."/>
            <person name="Huard M.D."/>
            <person name="Hughes L."/>
            <person name="Hurhula B."/>
            <person name="Husby M.E."/>
            <person name="Kamat A."/>
            <person name="Kanga B."/>
            <person name="Kashin S."/>
            <person name="Khazanovich D."/>
            <person name="Kisner P."/>
            <person name="Lance K."/>
            <person name="Lara M."/>
            <person name="Lee W."/>
            <person name="Lennon N."/>
            <person name="Letendre F."/>
            <person name="LeVine R."/>
            <person name="Lipovsky A."/>
            <person name="Liu X."/>
            <person name="Liu J."/>
            <person name="Liu S."/>
            <person name="Lokyitsang T."/>
            <person name="Lokyitsang Y."/>
            <person name="Lubonja R."/>
            <person name="Lui A."/>
            <person name="MacDonald P."/>
            <person name="Magnisalis V."/>
            <person name="Maru K."/>
            <person name="Matthews C."/>
            <person name="McCusker W."/>
            <person name="McDonough S."/>
            <person name="Mehta T."/>
            <person name="Meldrim J."/>
            <person name="Meneus L."/>
            <person name="Mihai O."/>
            <person name="Mihalev A."/>
            <person name="Mihova T."/>
            <person name="Mittelman R."/>
            <person name="Mlenga V."/>
            <person name="Montmayeur A."/>
            <person name="Mulrain L."/>
            <person name="Navidi A."/>
            <person name="Naylor J."/>
            <person name="Negash T."/>
            <person name="Nguyen T."/>
            <person name="Nguyen N."/>
            <person name="Nicol R."/>
            <person name="Norbu C."/>
            <person name="Norbu N."/>
            <person name="Novod N."/>
            <person name="O'Neill B."/>
            <person name="Osman S."/>
            <person name="Markiewicz E."/>
            <person name="Oyono O.L."/>
            <person name="Patti C."/>
            <person name="Phunkhang P."/>
            <person name="Pierre F."/>
            <person name="Priest M."/>
            <person name="Raghuraman S."/>
            <person name="Rege F."/>
            <person name="Reyes R."/>
            <person name="Rise C."/>
            <person name="Rogov P."/>
            <person name="Ross K."/>
            <person name="Ryan E."/>
            <person name="Settipalli S."/>
            <person name="Shea T."/>
            <person name="Sherpa N."/>
            <person name="Shi L."/>
            <person name="Shih D."/>
            <person name="Sparrow T."/>
            <person name="Spaulding J."/>
            <person name="Stalker J."/>
            <person name="Stange-Thomann N."/>
            <person name="Stavropoulos S."/>
            <person name="Stone C."/>
            <person name="Strader C."/>
            <person name="Tesfaye S."/>
            <person name="Thomson T."/>
            <person name="Thoulutsang Y."/>
            <person name="Thoulutsang D."/>
            <person name="Topham K."/>
            <person name="Topping I."/>
            <person name="Tsamla T."/>
            <person name="Vassiliev H."/>
            <person name="Vo A."/>
            <person name="Wangchuk T."/>
            <person name="Wangdi T."/>
            <person name="Weiand M."/>
            <person name="Wilkinson J."/>
            <person name="Wilson A."/>
            <person name="Yadav S."/>
            <person name="Young G."/>
            <person name="Yu Q."/>
            <person name="Zembek L."/>
            <person name="Zhong D."/>
            <person name="Zimmer A."/>
            <person name="Zwirko Z."/>
            <person name="Jaffe D.B."/>
            <person name="Alvarez P."/>
            <person name="Brockman W."/>
            <person name="Butler J."/>
            <person name="Chin C."/>
            <person name="Gnerre S."/>
            <person name="Grabherr M."/>
            <person name="Kleber M."/>
            <person name="Mauceli E."/>
            <person name="MacCallum I."/>
        </authorList>
    </citation>
    <scope>NUCLEOTIDE SEQUENCE [LARGE SCALE GENOMIC DNA]</scope>
    <source>
        <strain evidence="6">Tucson 14024-0371.13</strain>
    </source>
</reference>
<feature type="compositionally biased region" description="Basic residues" evidence="3">
    <location>
        <begin position="63"/>
        <end position="74"/>
    </location>
</feature>
<protein>
    <recommendedName>
        <fullName evidence="1">Craniofacial development protein 1</fullName>
    </recommendedName>
    <alternativeName>
        <fullName evidence="2">Bucentaur</fullName>
    </alternativeName>
</protein>
<organism evidence="5 6">
    <name type="scientific">Drosophila ananassae</name>
    <name type="common">Fruit fly</name>
    <dbReference type="NCBI Taxonomy" id="7217"/>
    <lineage>
        <taxon>Eukaryota</taxon>
        <taxon>Metazoa</taxon>
        <taxon>Ecdysozoa</taxon>
        <taxon>Arthropoda</taxon>
        <taxon>Hexapoda</taxon>
        <taxon>Insecta</taxon>
        <taxon>Pterygota</taxon>
        <taxon>Neoptera</taxon>
        <taxon>Endopterygota</taxon>
        <taxon>Diptera</taxon>
        <taxon>Brachycera</taxon>
        <taxon>Muscomorpha</taxon>
        <taxon>Ephydroidea</taxon>
        <taxon>Drosophilidae</taxon>
        <taxon>Drosophila</taxon>
        <taxon>Sophophora</taxon>
    </lineage>
</organism>
<dbReference type="STRING" id="7217.B3MBR1"/>
<feature type="region of interest" description="Disordered" evidence="3">
    <location>
        <begin position="1"/>
        <end position="130"/>
    </location>
</feature>
<dbReference type="AlphaFoldDB" id="B3MBR1"/>
<proteinExistence type="predicted"/>